<accession>A0A8H3GJE8</accession>
<dbReference type="Proteomes" id="UP000663841">
    <property type="component" value="Unassembled WGS sequence"/>
</dbReference>
<dbReference type="SUPFAM" id="SSF56112">
    <property type="entry name" value="Protein kinase-like (PK-like)"/>
    <property type="match status" value="1"/>
</dbReference>
<dbReference type="InterPro" id="IPR011009">
    <property type="entry name" value="Kinase-like_dom_sf"/>
</dbReference>
<gene>
    <name evidence="2" type="ORF">RDB_LOCUS141849</name>
</gene>
<dbReference type="AlphaFoldDB" id="A0A8H3GJE8"/>
<feature type="compositionally biased region" description="Polar residues" evidence="1">
    <location>
        <begin position="63"/>
        <end position="72"/>
    </location>
</feature>
<evidence type="ECO:0000313" key="3">
    <source>
        <dbReference type="Proteomes" id="UP000663841"/>
    </source>
</evidence>
<proteinExistence type="predicted"/>
<evidence type="ECO:0008006" key="4">
    <source>
        <dbReference type="Google" id="ProtNLM"/>
    </source>
</evidence>
<organism evidence="2 3">
    <name type="scientific">Rhizoctonia solani</name>
    <dbReference type="NCBI Taxonomy" id="456999"/>
    <lineage>
        <taxon>Eukaryota</taxon>
        <taxon>Fungi</taxon>
        <taxon>Dikarya</taxon>
        <taxon>Basidiomycota</taxon>
        <taxon>Agaricomycotina</taxon>
        <taxon>Agaricomycetes</taxon>
        <taxon>Cantharellales</taxon>
        <taxon>Ceratobasidiaceae</taxon>
        <taxon>Rhizoctonia</taxon>
    </lineage>
</organism>
<evidence type="ECO:0000256" key="1">
    <source>
        <dbReference type="SAM" id="MobiDB-lite"/>
    </source>
</evidence>
<sequence length="89" mass="9689">MIVENGVYEEEDILEILSSGEIPQRPEDSIPETDAGEVIWDILCKCWSSDPADRPSAANVSQVMHSVHQTSDGVALEPTRPVVGEDTPV</sequence>
<reference evidence="2" key="1">
    <citation type="submission" date="2021-01" db="EMBL/GenBank/DDBJ databases">
        <authorList>
            <person name="Kaushik A."/>
        </authorList>
    </citation>
    <scope>NUCLEOTIDE SEQUENCE</scope>
    <source>
        <strain evidence="2">AG3-T5</strain>
    </source>
</reference>
<evidence type="ECO:0000313" key="2">
    <source>
        <dbReference type="EMBL" id="CAE6457089.1"/>
    </source>
</evidence>
<dbReference type="EMBL" id="CAJMWW010000203">
    <property type="protein sequence ID" value="CAE6457089.1"/>
    <property type="molecule type" value="Genomic_DNA"/>
</dbReference>
<dbReference type="Gene3D" id="1.10.510.10">
    <property type="entry name" value="Transferase(Phosphotransferase) domain 1"/>
    <property type="match status" value="1"/>
</dbReference>
<name>A0A8H3GJE8_9AGAM</name>
<protein>
    <recommendedName>
        <fullName evidence="4">Serine-threonine/tyrosine-protein kinase catalytic domain-containing protein</fullName>
    </recommendedName>
</protein>
<feature type="region of interest" description="Disordered" evidence="1">
    <location>
        <begin position="63"/>
        <end position="89"/>
    </location>
</feature>
<dbReference type="OrthoDB" id="2670729at2759"/>
<comment type="caution">
    <text evidence="2">The sequence shown here is derived from an EMBL/GenBank/DDBJ whole genome shotgun (WGS) entry which is preliminary data.</text>
</comment>